<dbReference type="Gene3D" id="3.30.420.10">
    <property type="entry name" value="Ribonuclease H-like superfamily/Ribonuclease H"/>
    <property type="match status" value="1"/>
</dbReference>
<dbReference type="CDD" id="cd09275">
    <property type="entry name" value="RNase_HI_RT_DIRS1"/>
    <property type="match status" value="1"/>
</dbReference>
<protein>
    <submittedName>
        <fullName evidence="2">(diamondback moth) hypothetical protein</fullName>
    </submittedName>
</protein>
<name>A0A8S4G2H9_PLUXY</name>
<keyword evidence="3" id="KW-1185">Reference proteome</keyword>
<accession>A0A8S4G2H9</accession>
<comment type="caution">
    <text evidence="2">The sequence shown here is derived from an EMBL/GenBank/DDBJ whole genome shotgun (WGS) entry which is preliminary data.</text>
</comment>
<reference evidence="2" key="1">
    <citation type="submission" date="2020-11" db="EMBL/GenBank/DDBJ databases">
        <authorList>
            <person name="Whiteford S."/>
        </authorList>
    </citation>
    <scope>NUCLEOTIDE SEQUENCE</scope>
</reference>
<organism evidence="2 3">
    <name type="scientific">Plutella xylostella</name>
    <name type="common">Diamondback moth</name>
    <name type="synonym">Plutella maculipennis</name>
    <dbReference type="NCBI Taxonomy" id="51655"/>
    <lineage>
        <taxon>Eukaryota</taxon>
        <taxon>Metazoa</taxon>
        <taxon>Ecdysozoa</taxon>
        <taxon>Arthropoda</taxon>
        <taxon>Hexapoda</taxon>
        <taxon>Insecta</taxon>
        <taxon>Pterygota</taxon>
        <taxon>Neoptera</taxon>
        <taxon>Endopterygota</taxon>
        <taxon>Lepidoptera</taxon>
        <taxon>Glossata</taxon>
        <taxon>Ditrysia</taxon>
        <taxon>Yponomeutoidea</taxon>
        <taxon>Plutellidae</taxon>
        <taxon>Plutella</taxon>
    </lineage>
</organism>
<dbReference type="InterPro" id="IPR043502">
    <property type="entry name" value="DNA/RNA_pol_sf"/>
</dbReference>
<evidence type="ECO:0000313" key="2">
    <source>
        <dbReference type="EMBL" id="CAG9135303.1"/>
    </source>
</evidence>
<dbReference type="GO" id="GO:0003676">
    <property type="term" value="F:nucleic acid binding"/>
    <property type="evidence" value="ECO:0007669"/>
    <property type="project" value="InterPro"/>
</dbReference>
<proteinExistence type="predicted"/>
<dbReference type="Gene3D" id="3.10.10.10">
    <property type="entry name" value="HIV Type 1 Reverse Transcriptase, subunit A, domain 1"/>
    <property type="match status" value="1"/>
</dbReference>
<dbReference type="PANTHER" id="PTHR33050">
    <property type="entry name" value="REVERSE TRANSCRIPTASE DOMAIN-CONTAINING PROTEIN"/>
    <property type="match status" value="1"/>
</dbReference>
<gene>
    <name evidence="2" type="ORF">PLXY2_LOCUS13570</name>
</gene>
<dbReference type="AlphaFoldDB" id="A0A8S4G2H9"/>
<feature type="domain" description="Reverse transcriptase" evidence="1">
    <location>
        <begin position="113"/>
        <end position="295"/>
    </location>
</feature>
<dbReference type="InterPro" id="IPR000477">
    <property type="entry name" value="RT_dom"/>
</dbReference>
<dbReference type="PROSITE" id="PS50878">
    <property type="entry name" value="RT_POL"/>
    <property type="match status" value="1"/>
</dbReference>
<dbReference type="Pfam" id="PF00078">
    <property type="entry name" value="RVT_1"/>
    <property type="match status" value="1"/>
</dbReference>
<dbReference type="SUPFAM" id="SSF56672">
    <property type="entry name" value="DNA/RNA polymerases"/>
    <property type="match status" value="1"/>
</dbReference>
<dbReference type="GO" id="GO:0071897">
    <property type="term" value="P:DNA biosynthetic process"/>
    <property type="evidence" value="ECO:0007669"/>
    <property type="project" value="UniProtKB-ARBA"/>
</dbReference>
<evidence type="ECO:0000259" key="1">
    <source>
        <dbReference type="PROSITE" id="PS50878"/>
    </source>
</evidence>
<dbReference type="InterPro" id="IPR036397">
    <property type="entry name" value="RNaseH_sf"/>
</dbReference>
<dbReference type="Proteomes" id="UP000653454">
    <property type="component" value="Unassembled WGS sequence"/>
</dbReference>
<dbReference type="PANTHER" id="PTHR33050:SF7">
    <property type="entry name" value="RIBONUCLEASE H"/>
    <property type="match status" value="1"/>
</dbReference>
<dbReference type="InterPro" id="IPR043128">
    <property type="entry name" value="Rev_trsase/Diguanyl_cyclase"/>
</dbReference>
<dbReference type="EMBL" id="CAJHNJ030000099">
    <property type="protein sequence ID" value="CAG9135303.1"/>
    <property type="molecule type" value="Genomic_DNA"/>
</dbReference>
<evidence type="ECO:0000313" key="3">
    <source>
        <dbReference type="Proteomes" id="UP000653454"/>
    </source>
</evidence>
<dbReference type="Gene3D" id="3.30.70.270">
    <property type="match status" value="1"/>
</dbReference>
<dbReference type="InterPro" id="IPR052055">
    <property type="entry name" value="Hepadnavirus_pol/RT"/>
</dbReference>
<sequence length="667" mass="77052">MVIFGDEEVRFQVSEEEVRHIEDQGSALPLPTGIVEHNINENTDFARIFRASQLGRYYHNWELLGAPPYILNIIRGYRIPFVTKPPLCMPNHRSNITLPSVEMSQVINTMMQQGVLRVVAPSPSFISTIFLRPKNDGTSRPIFNLKNLNKFVIVQKFRLINIHRVPDFLQSQDWMAKIDFHQAYFHIKVARGHRRFLRLIYKKKLMEMTCLPFGLSSAPKTFASISNWIAQRLREEGVRIMVYLDDFYLVHQNRDILLDHVTKTVRLLENLGWNINKQKSILKPQKALEFLGIVWDSWNNIKYLPERIVGKIQNQLHAIINKGQASILELQQVVGIMNFASFVIPRGRLNYRATQKQVNTLLKLQIIKSRPLPKNVLVELKWWVQNCRKTSQIHVSLPMHYLTTDASDIGWGAKLDHESLEGTWTLSEQSLHCNQKEMIAILNVLRDHGRHLSSKALLIQCDNQTVVSYLRNEGGTKSTQLMNLTMKVFHLIDHYNIQMSIYHIPGNYNQNADHLSRHKAPPEWHLLPQLTQVIFQKWGTPSVDLFASQTAHVVENYCSLDRSDQQAYFHDALSRMWDYPLAWVFPPPYLIPKVLGHLNTAKGLYLIVVPRWDKVFWRPDLKSRATAAPFTVRNLSHVLVDVTTGLPPPKVSEMTLEIWKCGGGTNT</sequence>